<reference evidence="2" key="1">
    <citation type="journal article" date="2015" name="Nature">
        <title>Complex archaea that bridge the gap between prokaryotes and eukaryotes.</title>
        <authorList>
            <person name="Spang A."/>
            <person name="Saw J.H."/>
            <person name="Jorgensen S.L."/>
            <person name="Zaremba-Niedzwiedzka K."/>
            <person name="Martijn J."/>
            <person name="Lind A.E."/>
            <person name="van Eijk R."/>
            <person name="Schleper C."/>
            <person name="Guy L."/>
            <person name="Ettema T.J."/>
        </authorList>
    </citation>
    <scope>NUCLEOTIDE SEQUENCE</scope>
</reference>
<feature type="transmembrane region" description="Helical" evidence="1">
    <location>
        <begin position="100"/>
        <end position="123"/>
    </location>
</feature>
<gene>
    <name evidence="2" type="ORF">LCGC14_0010920</name>
</gene>
<dbReference type="EMBL" id="LAZR01000002">
    <property type="protein sequence ID" value="KKO11598.1"/>
    <property type="molecule type" value="Genomic_DNA"/>
</dbReference>
<name>A0A0F9WGI7_9ZZZZ</name>
<proteinExistence type="predicted"/>
<sequence length="131" mass="14686">MNKEQFRKQAQSAIYDGSEARADIARSQAKEFLTKSGDFDPRVLQKLGSSGLRHFLSSIDQTSLLAECSIKKRSKETIEPSKQIGESFGWKKQRRSEPLWTIRALIYGLSAGLIMLALCNTALKMINLGSY</sequence>
<keyword evidence="1" id="KW-0812">Transmembrane</keyword>
<evidence type="ECO:0000313" key="2">
    <source>
        <dbReference type="EMBL" id="KKO11598.1"/>
    </source>
</evidence>
<keyword evidence="1" id="KW-1133">Transmembrane helix</keyword>
<evidence type="ECO:0000256" key="1">
    <source>
        <dbReference type="SAM" id="Phobius"/>
    </source>
</evidence>
<keyword evidence="1" id="KW-0472">Membrane</keyword>
<accession>A0A0F9WGI7</accession>
<dbReference type="AlphaFoldDB" id="A0A0F9WGI7"/>
<comment type="caution">
    <text evidence="2">The sequence shown here is derived from an EMBL/GenBank/DDBJ whole genome shotgun (WGS) entry which is preliminary data.</text>
</comment>
<organism evidence="2">
    <name type="scientific">marine sediment metagenome</name>
    <dbReference type="NCBI Taxonomy" id="412755"/>
    <lineage>
        <taxon>unclassified sequences</taxon>
        <taxon>metagenomes</taxon>
        <taxon>ecological metagenomes</taxon>
    </lineage>
</organism>
<protein>
    <submittedName>
        <fullName evidence="2">Uncharacterized protein</fullName>
    </submittedName>
</protein>